<feature type="region of interest" description="Disordered" evidence="1">
    <location>
        <begin position="33"/>
        <end position="55"/>
    </location>
</feature>
<comment type="caution">
    <text evidence="2">The sequence shown here is derived from an EMBL/GenBank/DDBJ whole genome shotgun (WGS) entry which is preliminary data.</text>
</comment>
<evidence type="ECO:0000313" key="2">
    <source>
        <dbReference type="EMBL" id="KAL1490698.1"/>
    </source>
</evidence>
<dbReference type="Proteomes" id="UP001566132">
    <property type="component" value="Unassembled WGS sequence"/>
</dbReference>
<dbReference type="AlphaFoldDB" id="A0ABD1E7R3"/>
<organism evidence="2 3">
    <name type="scientific">Hypothenemus hampei</name>
    <name type="common">Coffee berry borer</name>
    <dbReference type="NCBI Taxonomy" id="57062"/>
    <lineage>
        <taxon>Eukaryota</taxon>
        <taxon>Metazoa</taxon>
        <taxon>Ecdysozoa</taxon>
        <taxon>Arthropoda</taxon>
        <taxon>Hexapoda</taxon>
        <taxon>Insecta</taxon>
        <taxon>Pterygota</taxon>
        <taxon>Neoptera</taxon>
        <taxon>Endopterygota</taxon>
        <taxon>Coleoptera</taxon>
        <taxon>Polyphaga</taxon>
        <taxon>Cucujiformia</taxon>
        <taxon>Curculionidae</taxon>
        <taxon>Scolytinae</taxon>
        <taxon>Hypothenemus</taxon>
    </lineage>
</organism>
<sequence length="192" mass="21448">MVPQPRLIILFLCQVPNFRYFKAGSPSRNWIINPKTGHRGLPPQYPTRRRGSTTTPMSSLAIVTNATVVLPNRSRSLDGLLDSEPTTKLATAAAENEKKETLEPSPSDEAMVVAERYQDQDCPTQTVSIAEQTASDLNRLKTKSVDDIWEMVDDHSALDKVSNDSSSDSNEAKNRKSFMNRCVNKVRSLIRK</sequence>
<protein>
    <submittedName>
        <fullName evidence="2">Uncharacterized protein</fullName>
    </submittedName>
</protein>
<name>A0ABD1E7R3_HYPHA</name>
<proteinExistence type="predicted"/>
<gene>
    <name evidence="2" type="ORF">ABEB36_013350</name>
</gene>
<keyword evidence="3" id="KW-1185">Reference proteome</keyword>
<evidence type="ECO:0000313" key="3">
    <source>
        <dbReference type="Proteomes" id="UP001566132"/>
    </source>
</evidence>
<dbReference type="EMBL" id="JBDJPC010000010">
    <property type="protein sequence ID" value="KAL1490698.1"/>
    <property type="molecule type" value="Genomic_DNA"/>
</dbReference>
<reference evidence="2 3" key="1">
    <citation type="submission" date="2024-05" db="EMBL/GenBank/DDBJ databases">
        <title>Genetic variation in Jamaican populations of the coffee berry borer (Hypothenemus hampei).</title>
        <authorList>
            <person name="Errbii M."/>
            <person name="Myrie A."/>
        </authorList>
    </citation>
    <scope>NUCLEOTIDE SEQUENCE [LARGE SCALE GENOMIC DNA]</scope>
    <source>
        <strain evidence="2">JA-Hopewell-2020-01-JO</strain>
        <tissue evidence="2">Whole body</tissue>
    </source>
</reference>
<accession>A0ABD1E7R3</accession>
<evidence type="ECO:0000256" key="1">
    <source>
        <dbReference type="SAM" id="MobiDB-lite"/>
    </source>
</evidence>
<feature type="region of interest" description="Disordered" evidence="1">
    <location>
        <begin position="159"/>
        <end position="178"/>
    </location>
</feature>